<feature type="transmembrane region" description="Helical" evidence="1">
    <location>
        <begin position="28"/>
        <end position="44"/>
    </location>
</feature>
<keyword evidence="1" id="KW-0812">Transmembrane</keyword>
<dbReference type="AlphaFoldDB" id="A0A128EZG0"/>
<evidence type="ECO:0000313" key="2">
    <source>
        <dbReference type="EMBL" id="CZF79655.1"/>
    </source>
</evidence>
<accession>A0A128EZG0</accession>
<keyword evidence="1" id="KW-1133">Transmembrane helix</keyword>
<reference evidence="3" key="1">
    <citation type="submission" date="2016-02" db="EMBL/GenBank/DDBJ databases">
        <authorList>
            <person name="Rodrigo-Torres Lidia"/>
            <person name="Arahal R.David."/>
        </authorList>
    </citation>
    <scope>NUCLEOTIDE SEQUENCE [LARGE SCALE GENOMIC DNA]</scope>
    <source>
        <strain evidence="3">CECT 8713</strain>
    </source>
</reference>
<gene>
    <name evidence="2" type="ORF">GMA8713_01067</name>
</gene>
<name>A0A128EZG0_9GAMM</name>
<feature type="transmembrane region" description="Helical" evidence="1">
    <location>
        <begin position="121"/>
        <end position="141"/>
    </location>
</feature>
<dbReference type="EMBL" id="FIZY01000007">
    <property type="protein sequence ID" value="CZF79655.1"/>
    <property type="molecule type" value="Genomic_DNA"/>
</dbReference>
<evidence type="ECO:0000313" key="3">
    <source>
        <dbReference type="Proteomes" id="UP000073601"/>
    </source>
</evidence>
<dbReference type="Proteomes" id="UP000073601">
    <property type="component" value="Unassembled WGS sequence"/>
</dbReference>
<proteinExistence type="predicted"/>
<dbReference type="OrthoDB" id="9834840at2"/>
<feature type="transmembrane region" description="Helical" evidence="1">
    <location>
        <begin position="50"/>
        <end position="69"/>
    </location>
</feature>
<organism evidence="2 3">
    <name type="scientific">Grimontia marina</name>
    <dbReference type="NCBI Taxonomy" id="646534"/>
    <lineage>
        <taxon>Bacteria</taxon>
        <taxon>Pseudomonadati</taxon>
        <taxon>Pseudomonadota</taxon>
        <taxon>Gammaproteobacteria</taxon>
        <taxon>Vibrionales</taxon>
        <taxon>Vibrionaceae</taxon>
        <taxon>Grimontia</taxon>
    </lineage>
</organism>
<sequence>MSKQQHPRKAVENFKTIMQILSPSRTKIIVFTFSFVLLFGYSVNSEQFTLLKSILLVYSYILGLSVYSLNRLSQVKNDIEYLSQEHFGDFPVRQPDGFAWETPEGQRLESERLNKHYSYRIALMLIGFALMILGLCLLTVFV</sequence>
<dbReference type="RefSeq" id="WP_062706564.1">
    <property type="nucleotide sequence ID" value="NZ_CAWRCI010000007.1"/>
</dbReference>
<keyword evidence="3" id="KW-1185">Reference proteome</keyword>
<evidence type="ECO:0000256" key="1">
    <source>
        <dbReference type="SAM" id="Phobius"/>
    </source>
</evidence>
<protein>
    <submittedName>
        <fullName evidence="2">Uncharacterized protein</fullName>
    </submittedName>
</protein>
<keyword evidence="1" id="KW-0472">Membrane</keyword>